<dbReference type="InterPro" id="IPR045584">
    <property type="entry name" value="Pilin-like"/>
</dbReference>
<evidence type="ECO:0000256" key="1">
    <source>
        <dbReference type="SAM" id="Phobius"/>
    </source>
</evidence>
<dbReference type="NCBIfam" id="TIGR02532">
    <property type="entry name" value="IV_pilin_GFxxxE"/>
    <property type="match status" value="1"/>
</dbReference>
<name>A0A382B8L2_9ZZZZ</name>
<organism evidence="2">
    <name type="scientific">marine metagenome</name>
    <dbReference type="NCBI Taxonomy" id="408172"/>
    <lineage>
        <taxon>unclassified sequences</taxon>
        <taxon>metagenomes</taxon>
        <taxon>ecological metagenomes</taxon>
    </lineage>
</organism>
<dbReference type="InterPro" id="IPR012902">
    <property type="entry name" value="N_methyl_site"/>
</dbReference>
<dbReference type="EMBL" id="UINC01028694">
    <property type="protein sequence ID" value="SVB10135.1"/>
    <property type="molecule type" value="Genomic_DNA"/>
</dbReference>
<keyword evidence="1" id="KW-0812">Transmembrane</keyword>
<accession>A0A382B8L2</accession>
<reference evidence="2" key="1">
    <citation type="submission" date="2018-05" db="EMBL/GenBank/DDBJ databases">
        <authorList>
            <person name="Lanie J.A."/>
            <person name="Ng W.-L."/>
            <person name="Kazmierczak K.M."/>
            <person name="Andrzejewski T.M."/>
            <person name="Davidsen T.M."/>
            <person name="Wayne K.J."/>
            <person name="Tettelin H."/>
            <person name="Glass J.I."/>
            <person name="Rusch D."/>
            <person name="Podicherti R."/>
            <person name="Tsui H.-C.T."/>
            <person name="Winkler M.E."/>
        </authorList>
    </citation>
    <scope>NUCLEOTIDE SEQUENCE</scope>
</reference>
<evidence type="ECO:0000313" key="2">
    <source>
        <dbReference type="EMBL" id="SVB10135.1"/>
    </source>
</evidence>
<feature type="transmembrane region" description="Helical" evidence="1">
    <location>
        <begin position="12"/>
        <end position="30"/>
    </location>
</feature>
<dbReference type="SUPFAM" id="SSF54523">
    <property type="entry name" value="Pili subunits"/>
    <property type="match status" value="1"/>
</dbReference>
<keyword evidence="1" id="KW-1133">Transmembrane helix</keyword>
<dbReference type="AlphaFoldDB" id="A0A382B8L2"/>
<dbReference type="Pfam" id="PF07963">
    <property type="entry name" value="N_methyl"/>
    <property type="match status" value="1"/>
</dbReference>
<proteinExistence type="predicted"/>
<keyword evidence="1" id="KW-0472">Membrane</keyword>
<dbReference type="Gene3D" id="3.30.700.10">
    <property type="entry name" value="Glycoprotein, Type 4 Pilin"/>
    <property type="match status" value="1"/>
</dbReference>
<evidence type="ECO:0008006" key="3">
    <source>
        <dbReference type="Google" id="ProtNLM"/>
    </source>
</evidence>
<gene>
    <name evidence="2" type="ORF">METZ01_LOCUS162989</name>
</gene>
<sequence length="160" mass="18001">MQHMKNKNGFTIIELIMVMIIIGVLAAVAIPRFQDVVIESEIAVEQRVINTIYNGLETYARERYIENGVRSWPENPFTALSKLPPDYDADLYVLSLMKDRDWVFTGDGNNSAYNNTIAHLRKSDSISTWTYDQATGAIDYNGTPFGPLSVIHRVNETGGN</sequence>
<protein>
    <recommendedName>
        <fullName evidence="3">Type II secretion system protein GspG C-terminal domain-containing protein</fullName>
    </recommendedName>
</protein>